<keyword evidence="1" id="KW-0732">Signal</keyword>
<reference evidence="3" key="1">
    <citation type="submission" date="2022-06" db="EMBL/GenBank/DDBJ databases">
        <title>Complete genome sequences of two strains of the flax pathogen Septoria linicola.</title>
        <authorList>
            <person name="Lapalu N."/>
            <person name="Simon A."/>
            <person name="Demenou B."/>
            <person name="Paumier D."/>
            <person name="Guillot M.-P."/>
            <person name="Gout L."/>
            <person name="Valade R."/>
        </authorList>
    </citation>
    <scope>NUCLEOTIDE SEQUENCE</scope>
    <source>
        <strain evidence="3">SE15195</strain>
    </source>
</reference>
<feature type="domain" description="Amine oxidase" evidence="2">
    <location>
        <begin position="183"/>
        <end position="659"/>
    </location>
</feature>
<name>A0A9Q9ARH3_9PEZI</name>
<dbReference type="Gene3D" id="3.50.50.60">
    <property type="entry name" value="FAD/NAD(P)-binding domain"/>
    <property type="match status" value="1"/>
</dbReference>
<dbReference type="GO" id="GO:0001716">
    <property type="term" value="F:L-amino-acid oxidase activity"/>
    <property type="evidence" value="ECO:0007669"/>
    <property type="project" value="TreeGrafter"/>
</dbReference>
<feature type="signal peptide" evidence="1">
    <location>
        <begin position="1"/>
        <end position="18"/>
    </location>
</feature>
<dbReference type="InterPro" id="IPR050281">
    <property type="entry name" value="Flavin_monoamine_oxidase"/>
</dbReference>
<evidence type="ECO:0000313" key="4">
    <source>
        <dbReference type="Proteomes" id="UP001056384"/>
    </source>
</evidence>
<accession>A0A9Q9ARH3</accession>
<evidence type="ECO:0000256" key="1">
    <source>
        <dbReference type="SAM" id="SignalP"/>
    </source>
</evidence>
<sequence length="688" mass="75842">MNTLSLLPVLGLAALAAGSAVPRATSLTFEDGIVAQAGGMHNVHVTYNTPLNGELSLHYGSCEAVSSEDCHHTLGRTHVGSHPLAKRHHLHEDHRPNKFVWLPPKDIASGGCLHAFSGGVLVGRSTPVEVQSRKQKRWVAAADIMDAEGPWFDGVAYLQEKEPDEVFVAAAKSKTIGILGGGMSGLMTSHVLESVGFHDWKIIEASNRIGGRVHTSYLNGTEPSDYQYQEMGPMRFPVSVTYDDPAETIQINDHRMVFQLAEVLNKQNGNNSEYAVNFIKWIQSAANDPSSTSERRPDGTVPGTAEVAANPAYSTNANLTYSNATAVAEAAAAYDKWMGLDRDAFRAIATNVYKAHKWSVDNGYFHFSEAGYLNYALGISANITDQVDDISDADASWAYDSVYFSATEWLTIDQGLSRLPHAFTPAVQGRIQYNTTVQGLAWDETTSKMSVQYRSQDNLLSTEPESQEFDYVVVAVPFSRVRLWRLPSYTNLLSRAIARLNYDPSCKVALHYKTRFWEHLDHPINGGCGSTNIPQISSICYPSYQINSTGPGVLLASYISGTGARSVGSMTEEQHVAHVQRAMVEVHGPIAAEQYTGNYDRICWEYNEFQAGAWAGPKVGQQDLYLPAYFHTEKHTVFVGEHTSFTHAWIWSALESAVRGTSQLLLDMGCVDEAKEIVETWMARWIDV</sequence>
<dbReference type="EMBL" id="CP099421">
    <property type="protein sequence ID" value="USW51833.1"/>
    <property type="molecule type" value="Genomic_DNA"/>
</dbReference>
<dbReference type="InterPro" id="IPR036188">
    <property type="entry name" value="FAD/NAD-bd_sf"/>
</dbReference>
<gene>
    <name evidence="3" type="ORF">Slin15195_G051520</name>
</gene>
<dbReference type="SUPFAM" id="SSF51905">
    <property type="entry name" value="FAD/NAD(P)-binding domain"/>
    <property type="match status" value="1"/>
</dbReference>
<dbReference type="PANTHER" id="PTHR10742:SF382">
    <property type="entry name" value="AMINE OXIDASE DOMAIN-CONTAINING PROTEIN"/>
    <property type="match status" value="1"/>
</dbReference>
<dbReference type="PANTHER" id="PTHR10742">
    <property type="entry name" value="FLAVIN MONOAMINE OXIDASE"/>
    <property type="match status" value="1"/>
</dbReference>
<dbReference type="Gene3D" id="1.20.1440.240">
    <property type="match status" value="1"/>
</dbReference>
<dbReference type="Gene3D" id="3.90.660.10">
    <property type="match status" value="1"/>
</dbReference>
<dbReference type="AlphaFoldDB" id="A0A9Q9ARH3"/>
<organism evidence="3 4">
    <name type="scientific">Septoria linicola</name>
    <dbReference type="NCBI Taxonomy" id="215465"/>
    <lineage>
        <taxon>Eukaryota</taxon>
        <taxon>Fungi</taxon>
        <taxon>Dikarya</taxon>
        <taxon>Ascomycota</taxon>
        <taxon>Pezizomycotina</taxon>
        <taxon>Dothideomycetes</taxon>
        <taxon>Dothideomycetidae</taxon>
        <taxon>Mycosphaerellales</taxon>
        <taxon>Mycosphaerellaceae</taxon>
        <taxon>Septoria</taxon>
    </lineage>
</organism>
<feature type="chain" id="PRO_5040147462" evidence="1">
    <location>
        <begin position="19"/>
        <end position="688"/>
    </location>
</feature>
<keyword evidence="4" id="KW-1185">Reference proteome</keyword>
<dbReference type="Pfam" id="PF01593">
    <property type="entry name" value="Amino_oxidase"/>
    <property type="match status" value="1"/>
</dbReference>
<dbReference type="GO" id="GO:0009063">
    <property type="term" value="P:amino acid catabolic process"/>
    <property type="evidence" value="ECO:0007669"/>
    <property type="project" value="TreeGrafter"/>
</dbReference>
<dbReference type="Proteomes" id="UP001056384">
    <property type="component" value="Chromosome 4"/>
</dbReference>
<dbReference type="SUPFAM" id="SSF54373">
    <property type="entry name" value="FAD-linked reductases, C-terminal domain"/>
    <property type="match status" value="1"/>
</dbReference>
<protein>
    <submittedName>
        <fullName evidence="3">Amine oxidase, FAD/NAD(P)-binding domain superfamily</fullName>
    </submittedName>
</protein>
<proteinExistence type="predicted"/>
<evidence type="ECO:0000313" key="3">
    <source>
        <dbReference type="EMBL" id="USW51833.1"/>
    </source>
</evidence>
<evidence type="ECO:0000259" key="2">
    <source>
        <dbReference type="Pfam" id="PF01593"/>
    </source>
</evidence>
<dbReference type="InterPro" id="IPR002937">
    <property type="entry name" value="Amino_oxidase"/>
</dbReference>